<dbReference type="OrthoDB" id="10368323at2759"/>
<keyword evidence="1" id="KW-0812">Transmembrane</keyword>
<accession>A0A1V9Y0Z7</accession>
<reference evidence="3 4" key="1">
    <citation type="journal article" date="2017" name="Gigascience">
        <title>Draft genome of the honey bee ectoparasitic mite, Tropilaelaps mercedesae, is shaped by the parasitic life history.</title>
        <authorList>
            <person name="Dong X."/>
            <person name="Armstrong S.D."/>
            <person name="Xia D."/>
            <person name="Makepeace B.L."/>
            <person name="Darby A.C."/>
            <person name="Kadowaki T."/>
        </authorList>
    </citation>
    <scope>NUCLEOTIDE SEQUENCE [LARGE SCALE GENOMIC DNA]</scope>
    <source>
        <strain evidence="3">Wuxi-XJTLU</strain>
    </source>
</reference>
<evidence type="ECO:0000313" key="4">
    <source>
        <dbReference type="Proteomes" id="UP000192247"/>
    </source>
</evidence>
<proteinExistence type="predicted"/>
<evidence type="ECO:0000313" key="3">
    <source>
        <dbReference type="EMBL" id="OQR79405.1"/>
    </source>
</evidence>
<feature type="non-terminal residue" evidence="3">
    <location>
        <position position="1"/>
    </location>
</feature>
<dbReference type="EMBL" id="MNPL01001144">
    <property type="protein sequence ID" value="OQR79405.1"/>
    <property type="molecule type" value="Genomic_DNA"/>
</dbReference>
<keyword evidence="1" id="KW-1133">Transmembrane helix</keyword>
<name>A0A1V9Y0Z7_9ACAR</name>
<dbReference type="InterPro" id="IPR053891">
    <property type="entry name" value="Shisa_N"/>
</dbReference>
<evidence type="ECO:0000259" key="2">
    <source>
        <dbReference type="Pfam" id="PF13908"/>
    </source>
</evidence>
<keyword evidence="4" id="KW-1185">Reference proteome</keyword>
<dbReference type="Proteomes" id="UP000192247">
    <property type="component" value="Unassembled WGS sequence"/>
</dbReference>
<keyword evidence="1" id="KW-0472">Membrane</keyword>
<dbReference type="InParanoid" id="A0A1V9Y0Z7"/>
<protein>
    <recommendedName>
        <fullName evidence="2">Shisa N-terminal domain-containing protein</fullName>
    </recommendedName>
</protein>
<dbReference type="AlphaFoldDB" id="A0A1V9Y0Z7"/>
<dbReference type="Pfam" id="PF13908">
    <property type="entry name" value="Shisa_N"/>
    <property type="match status" value="1"/>
</dbReference>
<organism evidence="3 4">
    <name type="scientific">Tropilaelaps mercedesae</name>
    <dbReference type="NCBI Taxonomy" id="418985"/>
    <lineage>
        <taxon>Eukaryota</taxon>
        <taxon>Metazoa</taxon>
        <taxon>Ecdysozoa</taxon>
        <taxon>Arthropoda</taxon>
        <taxon>Chelicerata</taxon>
        <taxon>Arachnida</taxon>
        <taxon>Acari</taxon>
        <taxon>Parasitiformes</taxon>
        <taxon>Mesostigmata</taxon>
        <taxon>Gamasina</taxon>
        <taxon>Dermanyssoidea</taxon>
        <taxon>Laelapidae</taxon>
        <taxon>Tropilaelaps</taxon>
    </lineage>
</organism>
<evidence type="ECO:0000256" key="1">
    <source>
        <dbReference type="SAM" id="Phobius"/>
    </source>
</evidence>
<feature type="domain" description="Shisa N-terminal" evidence="2">
    <location>
        <begin position="9"/>
        <end position="53"/>
    </location>
</feature>
<gene>
    <name evidence="3" type="ORF">BIW11_05759</name>
</gene>
<feature type="transmembrane region" description="Helical" evidence="1">
    <location>
        <begin position="64"/>
        <end position="90"/>
    </location>
</feature>
<comment type="caution">
    <text evidence="3">The sequence shown here is derived from an EMBL/GenBank/DDBJ whole genome shotgun (WGS) entry which is preliminary data.</text>
</comment>
<sequence length="258" mass="28213">AVLNDTPFCPEFTDLSGKNFPGFKCPTISGVRVFCCGQTSSPHCCKDLSDRVAPNHLRSVDHEALLLLIGAVVSCVLFITTIVVAFCVICKRRSHTRHKRARSHGGNMINLEDLSDEELHTRLERPPTYSRSTAMTVAADIYFPPPPTHPAITHHPAHHTGGHPGQTHLQGHDVITIEPAPSYSAAVARDIGEPSPTLHSHPVGGLATTAGPIDFNGIYMEPPPPYQEYPEPNSRILVCRHGGTLETHNTDLTVRFQY</sequence>